<dbReference type="GO" id="GO:0033857">
    <property type="term" value="F:5-diphosphoinositol pentakisphosphate 1-kinase activity"/>
    <property type="evidence" value="ECO:0007669"/>
    <property type="project" value="TreeGrafter"/>
</dbReference>
<dbReference type="SUPFAM" id="SSF56059">
    <property type="entry name" value="Glutathione synthetase ATP-binding domain-like"/>
    <property type="match status" value="1"/>
</dbReference>
<dbReference type="FunFam" id="3.40.50.11950:FF:000003">
    <property type="entry name" value="Inositol hexakisphosphate and diphosphoinositol-pentakisphosphate kinase"/>
    <property type="match status" value="1"/>
</dbReference>
<reference evidence="14" key="1">
    <citation type="submission" date="2025-08" db="UniProtKB">
        <authorList>
            <consortium name="Ensembl"/>
        </authorList>
    </citation>
    <scope>IDENTIFICATION</scope>
</reference>
<dbReference type="GO" id="GO:0006020">
    <property type="term" value="P:inositol metabolic process"/>
    <property type="evidence" value="ECO:0007669"/>
    <property type="project" value="TreeGrafter"/>
</dbReference>
<dbReference type="GO" id="GO:0032958">
    <property type="term" value="P:inositol phosphate biosynthetic process"/>
    <property type="evidence" value="ECO:0007669"/>
    <property type="project" value="TreeGrafter"/>
</dbReference>
<dbReference type="InterPro" id="IPR037446">
    <property type="entry name" value="His_Pase_VIP1"/>
</dbReference>
<keyword evidence="3 11" id="KW-0963">Cytoplasm</keyword>
<dbReference type="SUPFAM" id="SSF53254">
    <property type="entry name" value="Phosphoglycerate mutase-like"/>
    <property type="match status" value="1"/>
</dbReference>
<feature type="region of interest" description="Disordered" evidence="12">
    <location>
        <begin position="940"/>
        <end position="965"/>
    </location>
</feature>
<dbReference type="PANTHER" id="PTHR12750:SF13">
    <property type="entry name" value="INOSITOL HEXAKISPHOSPHATE AND DIPHOSPHOINOSITOL-PENTAKISPHOSPHATE KINASE"/>
    <property type="match status" value="1"/>
</dbReference>
<evidence type="ECO:0000313" key="14">
    <source>
        <dbReference type="Ensembl" id="ENSSTUP00000049322.1"/>
    </source>
</evidence>
<organism evidence="14 15">
    <name type="scientific">Salmo trutta</name>
    <name type="common">Brown trout</name>
    <dbReference type="NCBI Taxonomy" id="8032"/>
    <lineage>
        <taxon>Eukaryota</taxon>
        <taxon>Metazoa</taxon>
        <taxon>Chordata</taxon>
        <taxon>Craniata</taxon>
        <taxon>Vertebrata</taxon>
        <taxon>Euteleostomi</taxon>
        <taxon>Actinopterygii</taxon>
        <taxon>Neopterygii</taxon>
        <taxon>Teleostei</taxon>
        <taxon>Protacanthopterygii</taxon>
        <taxon>Salmoniformes</taxon>
        <taxon>Salmonidae</taxon>
        <taxon>Salmoninae</taxon>
        <taxon>Salmo</taxon>
    </lineage>
</organism>
<evidence type="ECO:0000256" key="11">
    <source>
        <dbReference type="RuleBase" id="RU365032"/>
    </source>
</evidence>
<evidence type="ECO:0000256" key="1">
    <source>
        <dbReference type="ARBA" id="ARBA00004514"/>
    </source>
</evidence>
<dbReference type="Gene3D" id="3.40.50.11950">
    <property type="match status" value="1"/>
</dbReference>
<proteinExistence type="inferred from homology"/>
<dbReference type="Pfam" id="PF18086">
    <property type="entry name" value="PPIP5K2_N"/>
    <property type="match status" value="1"/>
</dbReference>
<comment type="similarity">
    <text evidence="2 11">Belongs to the histidine acid phosphatase family. VIP1 subfamily.</text>
</comment>
<comment type="function">
    <text evidence="11">Bifunctional inositol kinase that acts in concert with the IP6K kinases to synthesize the diphosphate group-containing inositol pyrophosphates diphosphoinositol pentakisphosphate, PP-InsP5, and bis-diphosphoinositol tetrakisphosphate, (PP)2-InsP4. PP-InsP5 and (PP)2-InsP4, also respectively called InsP7 and InsP8, may regulate a variety of cellular processes, including apoptosis, vesicle trafficking, cytoskeletal dynamics, and exocytosis. Phosphorylates inositol hexakisphosphate (InsP6).</text>
</comment>
<dbReference type="AlphaFoldDB" id="A0A673ZRL3"/>
<evidence type="ECO:0000256" key="8">
    <source>
        <dbReference type="ARBA" id="ARBA00022840"/>
    </source>
</evidence>
<evidence type="ECO:0000256" key="10">
    <source>
        <dbReference type="ARBA" id="ARBA00034629"/>
    </source>
</evidence>
<evidence type="ECO:0000259" key="13">
    <source>
        <dbReference type="Pfam" id="PF18086"/>
    </source>
</evidence>
<dbReference type="GO" id="GO:0005829">
    <property type="term" value="C:cytosol"/>
    <property type="evidence" value="ECO:0007669"/>
    <property type="project" value="UniProtKB-SubCell"/>
</dbReference>
<evidence type="ECO:0000256" key="6">
    <source>
        <dbReference type="ARBA" id="ARBA00022741"/>
    </source>
</evidence>
<feature type="compositionally biased region" description="Basic and acidic residues" evidence="12">
    <location>
        <begin position="25"/>
        <end position="48"/>
    </location>
</feature>
<keyword evidence="5 11" id="KW-0808">Transferase</keyword>
<comment type="subcellular location">
    <subcellularLocation>
        <location evidence="1 11">Cytoplasm</location>
        <location evidence="1 11">Cytosol</location>
    </subcellularLocation>
</comment>
<keyword evidence="4" id="KW-0597">Phosphoprotein</keyword>
<evidence type="ECO:0000256" key="7">
    <source>
        <dbReference type="ARBA" id="ARBA00022777"/>
    </source>
</evidence>
<dbReference type="PANTHER" id="PTHR12750">
    <property type="entry name" value="DIPHOSPHOINOSITOL PENTAKISPHOSPHATE KINASE"/>
    <property type="match status" value="1"/>
</dbReference>
<dbReference type="Proteomes" id="UP000472277">
    <property type="component" value="Chromosome 7"/>
</dbReference>
<accession>A0A673ZRL3</accession>
<dbReference type="InterPro" id="IPR033379">
    <property type="entry name" value="Acid_Pase_AS"/>
</dbReference>
<feature type="domain" description="VIP1 N-terminal" evidence="13">
    <location>
        <begin position="62"/>
        <end position="151"/>
    </location>
</feature>
<dbReference type="FunFam" id="3.30.470.20:FF:000003">
    <property type="entry name" value="Inositol hexakisphosphate and diphosphoinositol-pentakisphosphate kinase"/>
    <property type="match status" value="1"/>
</dbReference>
<dbReference type="InterPro" id="IPR040557">
    <property type="entry name" value="VIP1_N"/>
</dbReference>
<dbReference type="GO" id="GO:0000828">
    <property type="term" value="F:inositol hexakisphosphate kinase activity"/>
    <property type="evidence" value="ECO:0007669"/>
    <property type="project" value="TreeGrafter"/>
</dbReference>
<feature type="compositionally biased region" description="Gly residues" evidence="12">
    <location>
        <begin position="1"/>
        <end position="11"/>
    </location>
</feature>
<dbReference type="GO" id="GO:0005524">
    <property type="term" value="F:ATP binding"/>
    <property type="evidence" value="ECO:0007669"/>
    <property type="project" value="UniProtKB-KW"/>
</dbReference>
<reference evidence="14" key="2">
    <citation type="submission" date="2025-09" db="UniProtKB">
        <authorList>
            <consortium name="Ensembl"/>
        </authorList>
    </citation>
    <scope>IDENTIFICATION</scope>
</reference>
<evidence type="ECO:0000256" key="12">
    <source>
        <dbReference type="SAM" id="MobiDB-lite"/>
    </source>
</evidence>
<feature type="region of interest" description="Disordered" evidence="12">
    <location>
        <begin position="1"/>
        <end position="58"/>
    </location>
</feature>
<evidence type="ECO:0000256" key="5">
    <source>
        <dbReference type="ARBA" id="ARBA00022679"/>
    </source>
</evidence>
<dbReference type="Gene3D" id="3.40.50.1240">
    <property type="entry name" value="Phosphoglycerate mutase-like"/>
    <property type="match status" value="1"/>
</dbReference>
<evidence type="ECO:0000256" key="3">
    <source>
        <dbReference type="ARBA" id="ARBA00022490"/>
    </source>
</evidence>
<keyword evidence="15" id="KW-1185">Reference proteome</keyword>
<comment type="catalytic activity">
    <reaction evidence="10">
        <text>1D-myo-inositol hexakisphosphate + ATP = 1-diphospho-1D-myo-inositol 2,3,4,5,6-pentakisphosphate + ADP</text>
        <dbReference type="Rhea" id="RHEA:37459"/>
        <dbReference type="ChEBI" id="CHEBI:30616"/>
        <dbReference type="ChEBI" id="CHEBI:58130"/>
        <dbReference type="ChEBI" id="CHEBI:74946"/>
        <dbReference type="ChEBI" id="CHEBI:456216"/>
        <dbReference type="EC" id="2.7.4.24"/>
    </reaction>
    <physiologicalReaction direction="left-to-right" evidence="10">
        <dbReference type="Rhea" id="RHEA:37460"/>
    </physiologicalReaction>
</comment>
<sequence>MSETGGEGWGQSGNPTTVFAYEGHQGPEEGGMKNEGEMRKGEEEGQGKEEDEDYDSPPERQIVVGICSMMKKSKSKPMTQIMERLCKFEYITVVIFPEEVILNEPVDKWPLCDCLVSFHSKGFPLDKAVEYANLRNPLLINDLNMQYYIQDRREVYRILQEEGIDLPRYAVLTRDPDRPEECNLVEGEDHVEVNGEVFPKPFVEKPVCAEDHNVYIYYPTSAGGGSQRLFRKIGSRSSVYSPESCVRKTGSYIYEEFMPTDGTDVKVYTVGPDYAHAEARKSPALDGKVERDSEGKEIRYPVMLTAMEKLVARKVCLAFKQTVCGFDLLRANGHSFVCDVNGFSFVKNSMKYYDDCAKVLGNMVMRELAPQFHIPWSIPMEAEDIPIVPTTSGTMMELRCVIAIIRHGDRTPKQKMKMEVRHPLFFELFEKYGGYKSGKLKLKKPKQLQEVLDIARLLLAELGQHTDCEIEEKKGKLEQLKTVLEMYGHFSGINRKVQLTYLPNGQPKASSEEEEGPKEGPSLLLVLKWGGELTPAGRVQAEELGRAFRCMYPGGQGDYAGFPGCGLLRLHSTYRHDLKIYASDEGRVQMTAAAFAKGLLALEGELTPILVQMVKSANMNGMLDSDSESLTDCQQRVKARLHEIMQKDQDFTEADYQKLAPTGSPSLVNSMKIIGNPVRTCDQVYALIQRLTSQIRKRLEDPKSADLQLYHSETLELMLQRWSKLERDFRNKSGRYDISKIPDIYDCVKYDTQHNSMLGLEDTLELFRLSRALADIVIPQEYGINKPEKMDIAQAYCLPLMKKIQLDLQRTHEDEAVNKLHPLYSRGVMSPGRHVRTRLYFTSESHVHSLLSIFRYGGLLDVRCHCRGVVKVEVKDQQWKQAMDYLSAVSELNYMTQIVIMLYEDNNKDPGSEERFHVELHFSPGVKSCEDEDNVPMGFGFRPASAENQEKQTNQGSLEDLSQDEPDRALPLSELISIRRSPMIRNRKTGSMEVLDQGQISYCVPCPKFRSLCSGLFSASVLGVSSSAPNLRDYVRTHHRKPPLSPGLPFGDELFSMPAVKRFSVSFARHPTNGIWRGGATVCLLSAAGFEGCSMVPSIYPLETLHNSLSLKQVDEFLNAVCEDSSDAHAKTMKGRYYSQGRYLALSRSNMPSLHTTDLIHVLFCLKPSSVATLTTEFQTVSGSNVITRTIRRELHEMGFYGQD</sequence>
<dbReference type="Pfam" id="PF00328">
    <property type="entry name" value="His_Phos_2"/>
    <property type="match status" value="1"/>
</dbReference>
<dbReference type="CDD" id="cd07061">
    <property type="entry name" value="HP_HAP_like"/>
    <property type="match status" value="1"/>
</dbReference>
<keyword evidence="7 11" id="KW-0418">Kinase</keyword>
<dbReference type="FunFam" id="3.40.50.11950:FF:000001">
    <property type="entry name" value="Inositol hexakisphosphate and diphosphoinositol-pentakisphosphate kinase"/>
    <property type="match status" value="1"/>
</dbReference>
<dbReference type="PROSITE" id="PS00616">
    <property type="entry name" value="HIS_ACID_PHOSPHAT_1"/>
    <property type="match status" value="1"/>
</dbReference>
<protein>
    <recommendedName>
        <fullName evidence="11">Inositol hexakisphosphate and diphosphoinositol-pentakisphosphate kinase</fullName>
        <ecNumber evidence="11">2.7.4.24</ecNumber>
    </recommendedName>
</protein>
<name>A0A673ZRL3_SALTR</name>
<dbReference type="Gene3D" id="3.30.470.20">
    <property type="entry name" value="ATP-grasp fold, B domain"/>
    <property type="match status" value="1"/>
</dbReference>
<gene>
    <name evidence="14" type="primary">PPIP5K1</name>
    <name evidence="14" type="synonym">ppip5k1b</name>
</gene>
<dbReference type="Ensembl" id="ENSSTUT00000051532.1">
    <property type="protein sequence ID" value="ENSSTUP00000049322.1"/>
    <property type="gene ID" value="ENSSTUG00000020682.1"/>
</dbReference>
<evidence type="ECO:0000256" key="2">
    <source>
        <dbReference type="ARBA" id="ARBA00005609"/>
    </source>
</evidence>
<evidence type="ECO:0000256" key="4">
    <source>
        <dbReference type="ARBA" id="ARBA00022553"/>
    </source>
</evidence>
<dbReference type="GeneTree" id="ENSGT00390000009048"/>
<keyword evidence="8 11" id="KW-0067">ATP-binding</keyword>
<dbReference type="InterPro" id="IPR029033">
    <property type="entry name" value="His_PPase_superfam"/>
</dbReference>
<comment type="catalytic activity">
    <reaction evidence="9">
        <text>5-diphospho-1D-myo-inositol 1,2,3,4,6-pentakisphosphate + ATP + H(+) = 1,5-bis(diphospho)-1D-myo-inositol 2,3,4,6-tetrakisphosphate + ADP</text>
        <dbReference type="Rhea" id="RHEA:10276"/>
        <dbReference type="ChEBI" id="CHEBI:15378"/>
        <dbReference type="ChEBI" id="CHEBI:30616"/>
        <dbReference type="ChEBI" id="CHEBI:58628"/>
        <dbReference type="ChEBI" id="CHEBI:77983"/>
        <dbReference type="ChEBI" id="CHEBI:456216"/>
        <dbReference type="EC" id="2.7.4.24"/>
    </reaction>
    <physiologicalReaction direction="left-to-right" evidence="9">
        <dbReference type="Rhea" id="RHEA:10277"/>
    </physiologicalReaction>
</comment>
<dbReference type="EC" id="2.7.4.24" evidence="11"/>
<dbReference type="InterPro" id="IPR000560">
    <property type="entry name" value="His_Pase_clade-2"/>
</dbReference>
<evidence type="ECO:0000256" key="9">
    <source>
        <dbReference type="ARBA" id="ARBA00033696"/>
    </source>
</evidence>
<keyword evidence="6 11" id="KW-0547">Nucleotide-binding</keyword>
<evidence type="ECO:0000313" key="15">
    <source>
        <dbReference type="Proteomes" id="UP000472277"/>
    </source>
</evidence>